<name>A0A076N783_AMYME</name>
<reference evidence="1 2" key="1">
    <citation type="submission" date="2014-07" db="EMBL/GenBank/DDBJ databases">
        <title>Whole Genome Sequence of the Amycolatopsis methanolica 239.</title>
        <authorList>
            <person name="Tang B."/>
        </authorList>
    </citation>
    <scope>NUCLEOTIDE SEQUENCE [LARGE SCALE GENOMIC DNA]</scope>
    <source>
        <strain evidence="1 2">239</strain>
    </source>
</reference>
<dbReference type="GO" id="GO:0016746">
    <property type="term" value="F:acyltransferase activity"/>
    <property type="evidence" value="ECO:0007669"/>
    <property type="project" value="UniProtKB-KW"/>
</dbReference>
<dbReference type="PANTHER" id="PTHR13061">
    <property type="entry name" value="DYNACTIN SUBUNIT P25"/>
    <property type="match status" value="1"/>
</dbReference>
<dbReference type="eggNOG" id="COG0663">
    <property type="taxonomic scope" value="Bacteria"/>
</dbReference>
<dbReference type="AlphaFoldDB" id="A0A076N783"/>
<keyword evidence="1" id="KW-0808">Transferase</keyword>
<protein>
    <submittedName>
        <fullName evidence="1">Putative acyltransferase</fullName>
    </submittedName>
</protein>
<keyword evidence="2" id="KW-1185">Reference proteome</keyword>
<accession>A0A076N783</accession>
<dbReference type="STRING" id="1068978.AMETH_5765"/>
<dbReference type="Proteomes" id="UP000062973">
    <property type="component" value="Chromosome"/>
</dbReference>
<evidence type="ECO:0000313" key="1">
    <source>
        <dbReference type="EMBL" id="AIJ25857.1"/>
    </source>
</evidence>
<dbReference type="PATRIC" id="fig|1068978.7.peg.6190"/>
<dbReference type="PANTHER" id="PTHR13061:SF29">
    <property type="entry name" value="GAMMA CARBONIC ANHYDRASE-LIKE 1, MITOCHONDRIAL-RELATED"/>
    <property type="match status" value="1"/>
</dbReference>
<keyword evidence="1" id="KW-0012">Acyltransferase</keyword>
<dbReference type="InterPro" id="IPR011004">
    <property type="entry name" value="Trimer_LpxA-like_sf"/>
</dbReference>
<organism evidence="1 2">
    <name type="scientific">Amycolatopsis methanolica 239</name>
    <dbReference type="NCBI Taxonomy" id="1068978"/>
    <lineage>
        <taxon>Bacteria</taxon>
        <taxon>Bacillati</taxon>
        <taxon>Actinomycetota</taxon>
        <taxon>Actinomycetes</taxon>
        <taxon>Pseudonocardiales</taxon>
        <taxon>Pseudonocardiaceae</taxon>
        <taxon>Amycolatopsis</taxon>
        <taxon>Amycolatopsis methanolica group</taxon>
    </lineage>
</organism>
<dbReference type="HOGENOM" id="CLU_096472_0_0_11"/>
<proteinExistence type="predicted"/>
<dbReference type="KEGG" id="amq:AMETH_5765"/>
<dbReference type="Gene3D" id="2.160.10.10">
    <property type="entry name" value="Hexapeptide repeat proteins"/>
    <property type="match status" value="1"/>
</dbReference>
<dbReference type="EMBL" id="CP009110">
    <property type="protein sequence ID" value="AIJ25857.1"/>
    <property type="molecule type" value="Genomic_DNA"/>
</dbReference>
<gene>
    <name evidence="1" type="ORF">AMETH_5765</name>
</gene>
<dbReference type="InterPro" id="IPR050484">
    <property type="entry name" value="Transf_Hexapept/Carb_Anhydrase"/>
</dbReference>
<dbReference type="SUPFAM" id="SSF51161">
    <property type="entry name" value="Trimeric LpxA-like enzymes"/>
    <property type="match status" value="1"/>
</dbReference>
<evidence type="ECO:0000313" key="2">
    <source>
        <dbReference type="Proteomes" id="UP000062973"/>
    </source>
</evidence>
<sequence>MVIVRARGIRIRHRGCEPQVHPTAYIAPTATLVGDVRVGPRARVMYGAVLDAEGARIEVGEAAVICENAVLRGSAVAGDQPVLLDDHVFVGPHATLLGCEAGRCVYVATAATVLQRARLGAGSVVAVGALVHARTVLPDEYFVPPHTVALDAPVRLLAPGDPGLAEAVRRVGFAQAAFGVDAEWTDRISRYERIAEVRVAEFGAHADDEGVNVVG</sequence>